<dbReference type="EMBL" id="CM037156">
    <property type="protein sequence ID" value="KAH7837897.1"/>
    <property type="molecule type" value="Genomic_DNA"/>
</dbReference>
<gene>
    <name evidence="1" type="ORF">Vadar_019322</name>
</gene>
<proteinExistence type="predicted"/>
<accession>A0ACB7XAT8</accession>
<dbReference type="Proteomes" id="UP000828048">
    <property type="component" value="Chromosome 6"/>
</dbReference>
<organism evidence="1 2">
    <name type="scientific">Vaccinium darrowii</name>
    <dbReference type="NCBI Taxonomy" id="229202"/>
    <lineage>
        <taxon>Eukaryota</taxon>
        <taxon>Viridiplantae</taxon>
        <taxon>Streptophyta</taxon>
        <taxon>Embryophyta</taxon>
        <taxon>Tracheophyta</taxon>
        <taxon>Spermatophyta</taxon>
        <taxon>Magnoliopsida</taxon>
        <taxon>eudicotyledons</taxon>
        <taxon>Gunneridae</taxon>
        <taxon>Pentapetalae</taxon>
        <taxon>asterids</taxon>
        <taxon>Ericales</taxon>
        <taxon>Ericaceae</taxon>
        <taxon>Vaccinioideae</taxon>
        <taxon>Vaccinieae</taxon>
        <taxon>Vaccinium</taxon>
    </lineage>
</organism>
<name>A0ACB7XAT8_9ERIC</name>
<reference evidence="1 2" key="1">
    <citation type="journal article" date="2021" name="Hortic Res">
        <title>High-quality reference genome and annotation aids understanding of berry development for evergreen blueberry (Vaccinium darrowii).</title>
        <authorList>
            <person name="Yu J."/>
            <person name="Hulse-Kemp A.M."/>
            <person name="Babiker E."/>
            <person name="Staton M."/>
        </authorList>
    </citation>
    <scope>NUCLEOTIDE SEQUENCE [LARGE SCALE GENOMIC DNA]</scope>
    <source>
        <strain evidence="2">cv. NJ 8807/NJ 8810</strain>
        <tissue evidence="1">Young leaf</tissue>
    </source>
</reference>
<sequence>MVTKPQTGDGLLHQVVGRDPCCFESRVREDVEGSSTINEASLKFDSIDEYRNIQRLVMRELELAICSCECDGEGGIAEELSYRPGQSHALFSALLRYAEYSLCCFKSSLFSKPKLVKEPFELGGVLESLSSSIFKTCFVCFFNAKIGYVTCSDLFKLVMMGDHHG</sequence>
<evidence type="ECO:0000313" key="1">
    <source>
        <dbReference type="EMBL" id="KAH7837897.1"/>
    </source>
</evidence>
<keyword evidence="2" id="KW-1185">Reference proteome</keyword>
<protein>
    <submittedName>
        <fullName evidence="1">Uncharacterized protein</fullName>
    </submittedName>
</protein>
<evidence type="ECO:0000313" key="2">
    <source>
        <dbReference type="Proteomes" id="UP000828048"/>
    </source>
</evidence>
<comment type="caution">
    <text evidence="1">The sequence shown here is derived from an EMBL/GenBank/DDBJ whole genome shotgun (WGS) entry which is preliminary data.</text>
</comment>